<evidence type="ECO:0000259" key="3">
    <source>
        <dbReference type="Pfam" id="PF08670"/>
    </source>
</evidence>
<protein>
    <recommendedName>
        <fullName evidence="3">MEKHLA domain-containing protein</fullName>
    </recommendedName>
</protein>
<organism evidence="4 5">
    <name type="scientific">Coptis chinensis</name>
    <dbReference type="NCBI Taxonomy" id="261450"/>
    <lineage>
        <taxon>Eukaryota</taxon>
        <taxon>Viridiplantae</taxon>
        <taxon>Streptophyta</taxon>
        <taxon>Embryophyta</taxon>
        <taxon>Tracheophyta</taxon>
        <taxon>Spermatophyta</taxon>
        <taxon>Magnoliopsida</taxon>
        <taxon>Ranunculales</taxon>
        <taxon>Ranunculaceae</taxon>
        <taxon>Coptidoideae</taxon>
        <taxon>Coptis</taxon>
    </lineage>
</organism>
<keyword evidence="5" id="KW-1185">Reference proteome</keyword>
<dbReference type="OrthoDB" id="1926915at2759"/>
<dbReference type="InterPro" id="IPR044830">
    <property type="entry name" value="HD-Zip_III"/>
</dbReference>
<dbReference type="GO" id="GO:0003700">
    <property type="term" value="F:DNA-binding transcription factor activity"/>
    <property type="evidence" value="ECO:0007669"/>
    <property type="project" value="InterPro"/>
</dbReference>
<dbReference type="Pfam" id="PF08670">
    <property type="entry name" value="MEKHLA"/>
    <property type="match status" value="1"/>
</dbReference>
<sequence length="330" mass="36958">ESAVEASNKETPKTDAGEKKRKSDSPGLVSMLESAVEASSFTCLVLVADHKTESCNSDQLEDLQNIEIFAAEQNKAHLFHVHCTLLLFPTGKATIVKYHFLMLMIVQPARINRIWLPPWNRVLVEDARCLKPHQTTIALRSILTIAFGSLFENHYQDSVVAMARQYVRSIMGYVQRVVNAISPSKLSSLPKSLPRSPEAVTLARWICRSYRFLTGIELLQASPVFTFANQAGLDMLETTLVALQDIMLDKILNEAGRKTLCSEFSKIMQQGFCRLPVGICVGRPVSYQQAIAWKVLNEDDSNQSLFGFQVHELGFHLKAYFSFQSALSLC</sequence>
<evidence type="ECO:0000256" key="2">
    <source>
        <dbReference type="SAM" id="MobiDB-lite"/>
    </source>
</evidence>
<comment type="caution">
    <text evidence="4">The sequence shown here is derived from an EMBL/GenBank/DDBJ whole genome shotgun (WGS) entry which is preliminary data.</text>
</comment>
<dbReference type="InterPro" id="IPR013978">
    <property type="entry name" value="MEKHLA"/>
</dbReference>
<dbReference type="Proteomes" id="UP000631114">
    <property type="component" value="Unassembled WGS sequence"/>
</dbReference>
<dbReference type="PANTHER" id="PTHR45950:SF7">
    <property type="entry name" value="HOMEOBOX-LEUCINE ZIPPER PROTEIN ATHB-14"/>
    <property type="match status" value="1"/>
</dbReference>
<gene>
    <name evidence="4" type="ORF">IFM89_033801</name>
</gene>
<feature type="region of interest" description="Disordered" evidence="2">
    <location>
        <begin position="1"/>
        <end position="26"/>
    </location>
</feature>
<keyword evidence="1" id="KW-0539">Nucleus</keyword>
<dbReference type="AlphaFoldDB" id="A0A835HNV2"/>
<evidence type="ECO:0000313" key="4">
    <source>
        <dbReference type="EMBL" id="KAF9603076.1"/>
    </source>
</evidence>
<name>A0A835HNV2_9MAGN</name>
<proteinExistence type="predicted"/>
<reference evidence="4 5" key="1">
    <citation type="submission" date="2020-10" db="EMBL/GenBank/DDBJ databases">
        <title>The Coptis chinensis genome and diversification of protoberbering-type alkaloids.</title>
        <authorList>
            <person name="Wang B."/>
            <person name="Shu S."/>
            <person name="Song C."/>
            <person name="Liu Y."/>
        </authorList>
    </citation>
    <scope>NUCLEOTIDE SEQUENCE [LARGE SCALE GENOMIC DNA]</scope>
    <source>
        <strain evidence="4">HL-2020</strain>
        <tissue evidence="4">Leaf</tissue>
    </source>
</reference>
<evidence type="ECO:0000313" key="5">
    <source>
        <dbReference type="Proteomes" id="UP000631114"/>
    </source>
</evidence>
<accession>A0A835HNV2</accession>
<dbReference type="PANTHER" id="PTHR45950">
    <property type="entry name" value="HOMEOBOX-LEUCINE ZIPPER PROTEIN ATHB-14"/>
    <property type="match status" value="1"/>
</dbReference>
<feature type="domain" description="MEKHLA" evidence="3">
    <location>
        <begin position="220"/>
        <end position="303"/>
    </location>
</feature>
<dbReference type="EMBL" id="JADFTS010000006">
    <property type="protein sequence ID" value="KAF9603076.1"/>
    <property type="molecule type" value="Genomic_DNA"/>
</dbReference>
<evidence type="ECO:0000256" key="1">
    <source>
        <dbReference type="ARBA" id="ARBA00023242"/>
    </source>
</evidence>
<feature type="compositionally biased region" description="Basic and acidic residues" evidence="2">
    <location>
        <begin position="7"/>
        <end position="24"/>
    </location>
</feature>
<feature type="non-terminal residue" evidence="4">
    <location>
        <position position="1"/>
    </location>
</feature>